<reference evidence="1 2" key="1">
    <citation type="submission" date="2020-10" db="EMBL/GenBank/DDBJ databases">
        <title>Connecting structure to function with the recovery of over 1000 high-quality activated sludge metagenome-assembled genomes encoding full-length rRNA genes using long-read sequencing.</title>
        <authorList>
            <person name="Singleton C.M."/>
            <person name="Petriglieri F."/>
            <person name="Kristensen J.M."/>
            <person name="Kirkegaard R.H."/>
            <person name="Michaelsen T.Y."/>
            <person name="Andersen M.H."/>
            <person name="Karst S.M."/>
            <person name="Dueholm M.S."/>
            <person name="Nielsen P.H."/>
            <person name="Albertsen M."/>
        </authorList>
    </citation>
    <scope>NUCLEOTIDE SEQUENCE [LARGE SCALE GENOMIC DNA]</scope>
    <source>
        <strain evidence="1">Ribe_18-Q3-R11-54_MAXAC.273</strain>
    </source>
</reference>
<protein>
    <submittedName>
        <fullName evidence="1">Uncharacterized protein</fullName>
    </submittedName>
</protein>
<sequence>MSIFSCFRKKENLQSWLDKKFPGQFEVVDSRRRFMEQFQFSKKVTSVVAFKQDTLIEFVVIWYRDVPDLRVSADEIQNAFDRSKKDTEQARALYKSYTEHGSAKMSVSVIDDAAYFLVYEEPTMENRKKYLQEILSTLDQKTDFAQTKVFIDFMEDSTYHQEFNDIVPAGFWNRIDHYYQDNKTVSIDFAWSPKMKTDTLMSKWTLNTYANRSSTYRNEAYQEALKWADKNIKPPFYIEPDQLVWDDLDEHDLMAMHFHFPYYTQKPPDETEDIESLRLGYVSGVYQADQKTFSKIVKEKEF</sequence>
<dbReference type="Proteomes" id="UP000808337">
    <property type="component" value="Unassembled WGS sequence"/>
</dbReference>
<name>A0A9D7ST36_9BACT</name>
<dbReference type="AlphaFoldDB" id="A0A9D7ST36"/>
<proteinExistence type="predicted"/>
<gene>
    <name evidence="1" type="ORF">IPP15_09535</name>
</gene>
<organism evidence="1 2">
    <name type="scientific">Candidatus Opimibacter skivensis</name>
    <dbReference type="NCBI Taxonomy" id="2982028"/>
    <lineage>
        <taxon>Bacteria</taxon>
        <taxon>Pseudomonadati</taxon>
        <taxon>Bacteroidota</taxon>
        <taxon>Saprospiria</taxon>
        <taxon>Saprospirales</taxon>
        <taxon>Saprospiraceae</taxon>
        <taxon>Candidatus Opimibacter</taxon>
    </lineage>
</organism>
<comment type="caution">
    <text evidence="1">The sequence shown here is derived from an EMBL/GenBank/DDBJ whole genome shotgun (WGS) entry which is preliminary data.</text>
</comment>
<evidence type="ECO:0000313" key="1">
    <source>
        <dbReference type="EMBL" id="MBK9982653.1"/>
    </source>
</evidence>
<dbReference type="EMBL" id="JADKGY010000006">
    <property type="protein sequence ID" value="MBK9982653.1"/>
    <property type="molecule type" value="Genomic_DNA"/>
</dbReference>
<evidence type="ECO:0000313" key="2">
    <source>
        <dbReference type="Proteomes" id="UP000808337"/>
    </source>
</evidence>
<accession>A0A9D7ST36</accession>